<feature type="transmembrane region" description="Helical" evidence="17">
    <location>
        <begin position="28"/>
        <end position="48"/>
    </location>
</feature>
<comment type="similarity">
    <text evidence="3">Belongs to the AIG1 family.</text>
</comment>
<dbReference type="AlphaFoldDB" id="A0AAN8F4A8"/>
<dbReference type="PANTHER" id="PTHR10989">
    <property type="entry name" value="ANDROGEN-INDUCED PROTEIN 1-RELATED"/>
    <property type="match status" value="1"/>
</dbReference>
<evidence type="ECO:0000256" key="2">
    <source>
        <dbReference type="ARBA" id="ARBA00004127"/>
    </source>
</evidence>
<dbReference type="Pfam" id="PF04750">
    <property type="entry name" value="Far-17a_AIG1"/>
    <property type="match status" value="1"/>
</dbReference>
<keyword evidence="5 17" id="KW-1133">Transmembrane helix</keyword>
<keyword evidence="6 17" id="KW-0472">Membrane</keyword>
<evidence type="ECO:0000256" key="15">
    <source>
        <dbReference type="ARBA" id="ARBA00049322"/>
    </source>
</evidence>
<evidence type="ECO:0000256" key="10">
    <source>
        <dbReference type="ARBA" id="ARBA00048680"/>
    </source>
</evidence>
<name>A0AAN8F4A8_TRICO</name>
<comment type="catalytic activity">
    <reaction evidence="9">
        <text>9-hexadecanoyloxy-octadecanoate + H2O = 9-hydroxy-octadecanoate + hexadecanoate + H(+)</text>
        <dbReference type="Rhea" id="RHEA:52052"/>
        <dbReference type="ChEBI" id="CHEBI:7896"/>
        <dbReference type="ChEBI" id="CHEBI:15377"/>
        <dbReference type="ChEBI" id="CHEBI:15378"/>
        <dbReference type="ChEBI" id="CHEBI:83670"/>
        <dbReference type="ChEBI" id="CHEBI:136286"/>
    </reaction>
    <physiologicalReaction direction="left-to-right" evidence="9">
        <dbReference type="Rhea" id="RHEA:52053"/>
    </physiologicalReaction>
</comment>
<feature type="transmembrane region" description="Helical" evidence="17">
    <location>
        <begin position="68"/>
        <end position="89"/>
    </location>
</feature>
<evidence type="ECO:0000256" key="8">
    <source>
        <dbReference type="ARBA" id="ARBA00047427"/>
    </source>
</evidence>
<comment type="subcellular location">
    <subcellularLocation>
        <location evidence="2">Endomembrane system</location>
        <topology evidence="2">Multi-pass membrane protein</topology>
    </subcellularLocation>
</comment>
<evidence type="ECO:0000256" key="3">
    <source>
        <dbReference type="ARBA" id="ARBA00009300"/>
    </source>
</evidence>
<protein>
    <submittedName>
        <fullName evidence="18">Androgen-induced protein</fullName>
    </submittedName>
</protein>
<evidence type="ECO:0000313" key="19">
    <source>
        <dbReference type="Proteomes" id="UP001331761"/>
    </source>
</evidence>
<evidence type="ECO:0000256" key="13">
    <source>
        <dbReference type="ARBA" id="ARBA00049221"/>
    </source>
</evidence>
<comment type="catalytic activity">
    <reaction evidence="16">
        <text>12-(9Z-hexadecenoyloxy)-octadecanoate + H2O = 12-hydroxyoctadecanoate + (9Z)-hexadecenoate + H(+)</text>
        <dbReference type="Rhea" id="RHEA:52072"/>
        <dbReference type="ChEBI" id="CHEBI:15377"/>
        <dbReference type="ChEBI" id="CHEBI:15378"/>
        <dbReference type="ChEBI" id="CHEBI:32372"/>
        <dbReference type="ChEBI" id="CHEBI:84201"/>
        <dbReference type="ChEBI" id="CHEBI:136312"/>
    </reaction>
    <physiologicalReaction direction="left-to-right" evidence="16">
        <dbReference type="Rhea" id="RHEA:52073"/>
    </physiologicalReaction>
</comment>
<dbReference type="EMBL" id="WIXE01015870">
    <property type="protein sequence ID" value="KAK5973131.1"/>
    <property type="molecule type" value="Genomic_DNA"/>
</dbReference>
<evidence type="ECO:0000256" key="7">
    <source>
        <dbReference type="ARBA" id="ARBA00047368"/>
    </source>
</evidence>
<evidence type="ECO:0000256" key="17">
    <source>
        <dbReference type="SAM" id="Phobius"/>
    </source>
</evidence>
<sequence>VILTIFSVFSVLDALPFVKKKTKLLLDYAFHTTIFPVALITCLLFWGLYAVDPELVMPEWVARLIPRWLNHVTHTLPVPYIVLELFLFVRESPTHKYSASMAVLHVAIYFAIIFIVRFVDGYWLYPLLELFTVQLYIGTFFVSVLGYYGLIRLSIALSKYLTGARAKALSKPPKKYY</sequence>
<dbReference type="Proteomes" id="UP001331761">
    <property type="component" value="Unassembled WGS sequence"/>
</dbReference>
<evidence type="ECO:0000256" key="11">
    <source>
        <dbReference type="ARBA" id="ARBA00048701"/>
    </source>
</evidence>
<feature type="transmembrane region" description="Helical" evidence="17">
    <location>
        <begin position="101"/>
        <end position="119"/>
    </location>
</feature>
<reference evidence="18 19" key="1">
    <citation type="submission" date="2019-10" db="EMBL/GenBank/DDBJ databases">
        <title>Assembly and Annotation for the nematode Trichostrongylus colubriformis.</title>
        <authorList>
            <person name="Martin J."/>
        </authorList>
    </citation>
    <scope>NUCLEOTIDE SEQUENCE [LARGE SCALE GENOMIC DNA]</scope>
    <source>
        <strain evidence="18">G859</strain>
        <tissue evidence="18">Whole worm</tissue>
    </source>
</reference>
<evidence type="ECO:0000256" key="12">
    <source>
        <dbReference type="ARBA" id="ARBA00048800"/>
    </source>
</evidence>
<accession>A0AAN8F4A8</accession>
<comment type="catalytic activity">
    <reaction evidence="8">
        <text>13-octadecanoyloxy-octadecanoate + H2O = 13-hydroxy-octadecanoate + octadecanoate + H(+)</text>
        <dbReference type="Rhea" id="RHEA:52084"/>
        <dbReference type="ChEBI" id="CHEBI:15377"/>
        <dbReference type="ChEBI" id="CHEBI:15378"/>
        <dbReference type="ChEBI" id="CHEBI:25629"/>
        <dbReference type="ChEBI" id="CHEBI:136304"/>
        <dbReference type="ChEBI" id="CHEBI:136335"/>
    </reaction>
    <physiologicalReaction direction="left-to-right" evidence="8">
        <dbReference type="Rhea" id="RHEA:52085"/>
    </physiologicalReaction>
</comment>
<evidence type="ECO:0000256" key="6">
    <source>
        <dbReference type="ARBA" id="ARBA00023136"/>
    </source>
</evidence>
<dbReference type="GO" id="GO:0012505">
    <property type="term" value="C:endomembrane system"/>
    <property type="evidence" value="ECO:0007669"/>
    <property type="project" value="UniProtKB-SubCell"/>
</dbReference>
<evidence type="ECO:0000256" key="16">
    <source>
        <dbReference type="ARBA" id="ARBA00049428"/>
    </source>
</evidence>
<feature type="non-terminal residue" evidence="18">
    <location>
        <position position="1"/>
    </location>
</feature>
<dbReference type="InterPro" id="IPR006838">
    <property type="entry name" value="ADTRP_AIG1"/>
</dbReference>
<comment type="catalytic activity">
    <reaction evidence="13">
        <text>9-octadecanoyloxy-octadecanoate + H2O = 9-hydroxy-octadecanoate + octadecanoate + H(+)</text>
        <dbReference type="Rhea" id="RHEA:52096"/>
        <dbReference type="ChEBI" id="CHEBI:15377"/>
        <dbReference type="ChEBI" id="CHEBI:15378"/>
        <dbReference type="ChEBI" id="CHEBI:25629"/>
        <dbReference type="ChEBI" id="CHEBI:136286"/>
        <dbReference type="ChEBI" id="CHEBI:136373"/>
    </reaction>
    <physiologicalReaction direction="left-to-right" evidence="13">
        <dbReference type="Rhea" id="RHEA:52097"/>
    </physiologicalReaction>
</comment>
<comment type="catalytic activity">
    <reaction evidence="7">
        <text>12-hexadecanoyloxy-octadecanoate + H2O = 12-hydroxyoctadecanoate + hexadecanoate + H(+)</text>
        <dbReference type="Rhea" id="RHEA:52056"/>
        <dbReference type="ChEBI" id="CHEBI:7896"/>
        <dbReference type="ChEBI" id="CHEBI:15377"/>
        <dbReference type="ChEBI" id="CHEBI:15378"/>
        <dbReference type="ChEBI" id="CHEBI:83677"/>
        <dbReference type="ChEBI" id="CHEBI:84201"/>
    </reaction>
    <physiologicalReaction direction="left-to-right" evidence="7">
        <dbReference type="Rhea" id="RHEA:52057"/>
    </physiologicalReaction>
</comment>
<keyword evidence="19" id="KW-1185">Reference proteome</keyword>
<comment type="catalytic activity">
    <reaction evidence="11">
        <text>12-(9Z-octadecenoyloxy)-octadecanoate + H2O = 12-hydroxyoctadecanoate + (9Z)-octadecenoate + H(+)</text>
        <dbReference type="Rhea" id="RHEA:52060"/>
        <dbReference type="ChEBI" id="CHEBI:15377"/>
        <dbReference type="ChEBI" id="CHEBI:15378"/>
        <dbReference type="ChEBI" id="CHEBI:30823"/>
        <dbReference type="ChEBI" id="CHEBI:84201"/>
        <dbReference type="ChEBI" id="CHEBI:136302"/>
    </reaction>
    <physiologicalReaction direction="left-to-right" evidence="11">
        <dbReference type="Rhea" id="RHEA:52061"/>
    </physiologicalReaction>
</comment>
<comment type="catalytic activity">
    <reaction evidence="10">
        <text>12-octadecanoyloxy-octadecanoate + H2O = 12-hydroxyoctadecanoate + octadecanoate + H(+)</text>
        <dbReference type="Rhea" id="RHEA:52080"/>
        <dbReference type="ChEBI" id="CHEBI:15377"/>
        <dbReference type="ChEBI" id="CHEBI:15378"/>
        <dbReference type="ChEBI" id="CHEBI:25629"/>
        <dbReference type="ChEBI" id="CHEBI:84201"/>
        <dbReference type="ChEBI" id="CHEBI:136330"/>
    </reaction>
    <physiologicalReaction direction="left-to-right" evidence="10">
        <dbReference type="Rhea" id="RHEA:52081"/>
    </physiologicalReaction>
</comment>
<keyword evidence="4 17" id="KW-0812">Transmembrane</keyword>
<gene>
    <name evidence="18" type="ORF">GCK32_018876</name>
</gene>
<comment type="catalytic activity">
    <reaction evidence="14">
        <text>13-(9Z-octadecenoyloxy)-octadecanoate + H2O = 13-hydroxy-octadecanoate + (9Z)-octadecenoate + H(+)</text>
        <dbReference type="Rhea" id="RHEA:52064"/>
        <dbReference type="ChEBI" id="CHEBI:15377"/>
        <dbReference type="ChEBI" id="CHEBI:15378"/>
        <dbReference type="ChEBI" id="CHEBI:30823"/>
        <dbReference type="ChEBI" id="CHEBI:136303"/>
        <dbReference type="ChEBI" id="CHEBI:136304"/>
    </reaction>
    <physiologicalReaction direction="left-to-right" evidence="14">
        <dbReference type="Rhea" id="RHEA:52065"/>
    </physiologicalReaction>
</comment>
<comment type="catalytic activity">
    <reaction evidence="12">
        <text>9-(9Z-octadecenoyloxy)-octadecanoate + H2O = 9-hydroxy-octadecanoate + (9Z)-octadecenoate + H(+)</text>
        <dbReference type="Rhea" id="RHEA:52048"/>
        <dbReference type="ChEBI" id="CHEBI:15377"/>
        <dbReference type="ChEBI" id="CHEBI:15378"/>
        <dbReference type="ChEBI" id="CHEBI:30823"/>
        <dbReference type="ChEBI" id="CHEBI:136282"/>
        <dbReference type="ChEBI" id="CHEBI:136286"/>
    </reaction>
    <physiologicalReaction direction="left-to-right" evidence="12">
        <dbReference type="Rhea" id="RHEA:52049"/>
    </physiologicalReaction>
</comment>
<comment type="caution">
    <text evidence="18">The sequence shown here is derived from an EMBL/GenBank/DDBJ whole genome shotgun (WGS) entry which is preliminary data.</text>
</comment>
<evidence type="ECO:0000313" key="18">
    <source>
        <dbReference type="EMBL" id="KAK5973131.1"/>
    </source>
</evidence>
<feature type="transmembrane region" description="Helical" evidence="17">
    <location>
        <begin position="131"/>
        <end position="150"/>
    </location>
</feature>
<evidence type="ECO:0000256" key="9">
    <source>
        <dbReference type="ARBA" id="ARBA00047863"/>
    </source>
</evidence>
<dbReference type="PANTHER" id="PTHR10989:SF23">
    <property type="entry name" value="FAR-17A_AIG1-LIKE PROTEIN"/>
    <property type="match status" value="1"/>
</dbReference>
<evidence type="ECO:0000256" key="14">
    <source>
        <dbReference type="ARBA" id="ARBA00049296"/>
    </source>
</evidence>
<dbReference type="GO" id="GO:0016020">
    <property type="term" value="C:membrane"/>
    <property type="evidence" value="ECO:0007669"/>
    <property type="project" value="InterPro"/>
</dbReference>
<organism evidence="18 19">
    <name type="scientific">Trichostrongylus colubriformis</name>
    <name type="common">Black scour worm</name>
    <dbReference type="NCBI Taxonomy" id="6319"/>
    <lineage>
        <taxon>Eukaryota</taxon>
        <taxon>Metazoa</taxon>
        <taxon>Ecdysozoa</taxon>
        <taxon>Nematoda</taxon>
        <taxon>Chromadorea</taxon>
        <taxon>Rhabditida</taxon>
        <taxon>Rhabditina</taxon>
        <taxon>Rhabditomorpha</taxon>
        <taxon>Strongyloidea</taxon>
        <taxon>Trichostrongylidae</taxon>
        <taxon>Trichostrongylus</taxon>
    </lineage>
</organism>
<comment type="catalytic activity">
    <reaction evidence="15">
        <text>13-(9Z-hexadecenoyloxy)-octadecanoate + H2O = 13-hydroxy-octadecanoate + (9Z)-hexadecenoate + H(+)</text>
        <dbReference type="Rhea" id="RHEA:52076"/>
        <dbReference type="ChEBI" id="CHEBI:15377"/>
        <dbReference type="ChEBI" id="CHEBI:15378"/>
        <dbReference type="ChEBI" id="CHEBI:32372"/>
        <dbReference type="ChEBI" id="CHEBI:136304"/>
        <dbReference type="ChEBI" id="CHEBI:136315"/>
    </reaction>
    <physiologicalReaction direction="left-to-right" evidence="15">
        <dbReference type="Rhea" id="RHEA:52077"/>
    </physiologicalReaction>
</comment>
<evidence type="ECO:0000256" key="4">
    <source>
        <dbReference type="ARBA" id="ARBA00022692"/>
    </source>
</evidence>
<evidence type="ECO:0000256" key="1">
    <source>
        <dbReference type="ARBA" id="ARBA00000923"/>
    </source>
</evidence>
<proteinExistence type="inferred from homology"/>
<comment type="catalytic activity">
    <reaction evidence="1">
        <text>9-(9Z-hexadecenoyloxy)-octadecanoate + H2O = (9Z)-hexadecenoate + 9-hydroxy-octadecanoate + H(+)</text>
        <dbReference type="Rhea" id="RHEA:52068"/>
        <dbReference type="ChEBI" id="CHEBI:15377"/>
        <dbReference type="ChEBI" id="CHEBI:15378"/>
        <dbReference type="ChEBI" id="CHEBI:32372"/>
        <dbReference type="ChEBI" id="CHEBI:136286"/>
        <dbReference type="ChEBI" id="CHEBI:136309"/>
    </reaction>
    <physiologicalReaction direction="left-to-right" evidence="1">
        <dbReference type="Rhea" id="RHEA:52069"/>
    </physiologicalReaction>
</comment>
<evidence type="ECO:0000256" key="5">
    <source>
        <dbReference type="ARBA" id="ARBA00022989"/>
    </source>
</evidence>